<dbReference type="SUPFAM" id="SSF81593">
    <property type="entry name" value="Nucleotidyltransferase substrate binding subunit/domain"/>
    <property type="match status" value="1"/>
</dbReference>
<dbReference type="PROSITE" id="PS50910">
    <property type="entry name" value="HEPN"/>
    <property type="match status" value="1"/>
</dbReference>
<dbReference type="Proteomes" id="UP001189429">
    <property type="component" value="Unassembled WGS sequence"/>
</dbReference>
<feature type="compositionally biased region" description="Basic and acidic residues" evidence="1">
    <location>
        <begin position="730"/>
        <end position="742"/>
    </location>
</feature>
<dbReference type="PANTHER" id="PTHR46919:SF2">
    <property type="entry name" value="SACSIN"/>
    <property type="match status" value="1"/>
</dbReference>
<evidence type="ECO:0000313" key="4">
    <source>
        <dbReference type="Proteomes" id="UP001189429"/>
    </source>
</evidence>
<feature type="domain" description="HEPN" evidence="2">
    <location>
        <begin position="949"/>
        <end position="1077"/>
    </location>
</feature>
<dbReference type="Gene3D" id="1.10.287.110">
    <property type="entry name" value="DnaJ domain"/>
    <property type="match status" value="1"/>
</dbReference>
<keyword evidence="4" id="KW-1185">Reference proteome</keyword>
<protein>
    <recommendedName>
        <fullName evidence="2">HEPN domain-containing protein</fullName>
    </recommendedName>
</protein>
<proteinExistence type="predicted"/>
<evidence type="ECO:0000256" key="1">
    <source>
        <dbReference type="SAM" id="MobiDB-lite"/>
    </source>
</evidence>
<feature type="compositionally biased region" description="Basic residues" evidence="1">
    <location>
        <begin position="1190"/>
        <end position="1199"/>
    </location>
</feature>
<name>A0ABN9VF86_9DINO</name>
<gene>
    <name evidence="3" type="ORF">PCOR1329_LOCUS57491</name>
</gene>
<feature type="region of interest" description="Disordered" evidence="1">
    <location>
        <begin position="66"/>
        <end position="85"/>
    </location>
</feature>
<dbReference type="PANTHER" id="PTHR46919">
    <property type="entry name" value="ZINC FINGER, C3HC4 TYPE (RING FINGER) FAMILY PROTEIN"/>
    <property type="match status" value="1"/>
</dbReference>
<dbReference type="EMBL" id="CAUYUJ010017104">
    <property type="protein sequence ID" value="CAK0871810.1"/>
    <property type="molecule type" value="Genomic_DNA"/>
</dbReference>
<evidence type="ECO:0000259" key="2">
    <source>
        <dbReference type="PROSITE" id="PS50910"/>
    </source>
</evidence>
<feature type="region of interest" description="Disordered" evidence="1">
    <location>
        <begin position="1146"/>
        <end position="1199"/>
    </location>
</feature>
<dbReference type="Gene3D" id="1.20.120.330">
    <property type="entry name" value="Nucleotidyltransferases domain 2"/>
    <property type="match status" value="1"/>
</dbReference>
<reference evidence="3" key="1">
    <citation type="submission" date="2023-10" db="EMBL/GenBank/DDBJ databases">
        <authorList>
            <person name="Chen Y."/>
            <person name="Shah S."/>
            <person name="Dougan E. K."/>
            <person name="Thang M."/>
            <person name="Chan C."/>
        </authorList>
    </citation>
    <scope>NUCLEOTIDE SEQUENCE [LARGE SCALE GENOMIC DNA]</scope>
</reference>
<feature type="region of interest" description="Disordered" evidence="1">
    <location>
        <begin position="725"/>
        <end position="754"/>
    </location>
</feature>
<sequence>MQESSLHMELLHVLGMQPGLSPSLVLLCAKDMHGMADHCQGPEGVEELRPRSFELVEEWARSCEEVWPPPRPEGSTMISEQTKAREEDMRNLLRASYYRILMARRHVSDTTIQKEVVERNSKRQKTSAVFADAELVAFQGCAFKTATQVTWSVAAMEDHRSAVGEKDSFHLQVLLERHPKGIQAVFGGLTALEQATAGVVIDHLGTIVRLLRPEEGAVEAFVKSESALHEDLRGCWSYVADCLNQEDAVNSPEVAAALDRLRALPCCAVTLEDVADRPADVTTLTLPGHAFFHLPMLKGKEANLRLYLRQVHAETSKEAAVFRALGASDRPRAADYAAASERVAKKAAELGRANWEWVVACLEACVRGIHEDLTEGSGRAGDGEQLQLGSLHLFTNTGDIRKASELVWADEPRWLKRCEGSGSLSFCALLGQDQRELAASLVKHAGLRQLTVLVEERRVDDDLKVGSVGLTFKDSVEQLVQSSEFAVGVHAVILHNCEASGKPMTRSLADVSRDLRSIRLRATGQLRSALFYKDDGKVRSGGSMIAGSEQDQQCYYDEREGAVHIGDVSLDLNEDTVIAELVSSLRRAVELFYQIDAFLLEAMVRCGVRHGPAGINPFLEKREIKTALLGPRHLGPGDPLPEDLQDHVVWSMDATFGEGEVVTVMLGSTFIIAEVAKWPDERQEPQEDGLNKSYNLRVSADTFEVRKQFQIYKIAAKKQEKAAASTELVHVPKSESSEKEPGLEPGGEDGNVDQADKDARQLADVKQYLHEMGKMEADDYKAVMRRLFKTWHPDKVGDTPIANKIFHLLRAHEQWYKRRLAGENVGDDSWLDGDDGNFGEKDKEVLAIASGDQPEEDQKDGQNEGSWFFEFEREMMQTKADIDEMKVNKDKGHELLGERVERPSDDAAQAQTAQDPQLSAMIDVEPAGSGAPRIVDKQLSPRFAQEAQVELVVAKRCLKEMEGLPITPARSVWHCQQTVEMALRATMLRTCGLAEDECAGGAAHDLIDFVKRIKTADTNTEEQKRAVSTIPLTDEDVEWLKHAYLAARYPKPGRYGVPAMLYSESDAQRGLKIAEEFLAWAANVEDLPDPSKFRRKRWLKDEAAEAGKGIFVTLPSQVAAQTPALGVVVAPPGRPDPAAQLKETARKFGWGVSPSGAPSALAPDSGSAAPPEANEAKRPAESADMNAMPKRTKRWARPG</sequence>
<accession>A0ABN9VF86</accession>
<dbReference type="InterPro" id="IPR036869">
    <property type="entry name" value="J_dom_sf"/>
</dbReference>
<evidence type="ECO:0000313" key="3">
    <source>
        <dbReference type="EMBL" id="CAK0871810.1"/>
    </source>
</evidence>
<dbReference type="Pfam" id="PF05168">
    <property type="entry name" value="HEPN"/>
    <property type="match status" value="1"/>
</dbReference>
<dbReference type="InterPro" id="IPR007842">
    <property type="entry name" value="HEPN_dom"/>
</dbReference>
<organism evidence="3 4">
    <name type="scientific">Prorocentrum cordatum</name>
    <dbReference type="NCBI Taxonomy" id="2364126"/>
    <lineage>
        <taxon>Eukaryota</taxon>
        <taxon>Sar</taxon>
        <taxon>Alveolata</taxon>
        <taxon>Dinophyceae</taxon>
        <taxon>Prorocentrales</taxon>
        <taxon>Prorocentraceae</taxon>
        <taxon>Prorocentrum</taxon>
    </lineage>
</organism>
<comment type="caution">
    <text evidence="3">The sequence shown here is derived from an EMBL/GenBank/DDBJ whole genome shotgun (WGS) entry which is preliminary data.</text>
</comment>